<gene>
    <name evidence="1" type="ORF">BDN72DRAFT_884069</name>
</gene>
<organism evidence="1 2">
    <name type="scientific">Pluteus cervinus</name>
    <dbReference type="NCBI Taxonomy" id="181527"/>
    <lineage>
        <taxon>Eukaryota</taxon>
        <taxon>Fungi</taxon>
        <taxon>Dikarya</taxon>
        <taxon>Basidiomycota</taxon>
        <taxon>Agaricomycotina</taxon>
        <taxon>Agaricomycetes</taxon>
        <taxon>Agaricomycetidae</taxon>
        <taxon>Agaricales</taxon>
        <taxon>Pluteineae</taxon>
        <taxon>Pluteaceae</taxon>
        <taxon>Pluteus</taxon>
    </lineage>
</organism>
<keyword evidence="2" id="KW-1185">Reference proteome</keyword>
<sequence>MDANGNSTTHISHCTVYNTMHHYSSASETKIASTMTTSEETIEEISCNSCINTMDNGAERVNYWNQLMSGPISHREVSTGVSFAESRISVSDTIRNFSRKRRSAIWQKSERISQMQIHSDFFTSLSPLVSVPHSKGMIRVLDWRILQGSIGDKKQMEHYVERDPVFVASLSLNLSPKGLNLDWMLSWLSETVINVHKLCDKPMLLMTLSVEMSYTGWDFESHSSFKVDVSIIETGHTTRIPRYQALHDPTRARARTFPPPCCVPALTTNPSSSNNQHLVLAPKTTSLPKFGPKPPPAPPPPNSNSKPGSRPDVSKIPRHKTTLSRLVIWWAVCTKMI</sequence>
<feature type="non-terminal residue" evidence="1">
    <location>
        <position position="337"/>
    </location>
</feature>
<protein>
    <submittedName>
        <fullName evidence="1">Uncharacterized protein</fullName>
    </submittedName>
</protein>
<evidence type="ECO:0000313" key="2">
    <source>
        <dbReference type="Proteomes" id="UP000308600"/>
    </source>
</evidence>
<accession>A0ACD3A0U5</accession>
<reference evidence="1 2" key="1">
    <citation type="journal article" date="2019" name="Nat. Ecol. Evol.">
        <title>Megaphylogeny resolves global patterns of mushroom evolution.</title>
        <authorList>
            <person name="Varga T."/>
            <person name="Krizsan K."/>
            <person name="Foldi C."/>
            <person name="Dima B."/>
            <person name="Sanchez-Garcia M."/>
            <person name="Sanchez-Ramirez S."/>
            <person name="Szollosi G.J."/>
            <person name="Szarkandi J.G."/>
            <person name="Papp V."/>
            <person name="Albert L."/>
            <person name="Andreopoulos W."/>
            <person name="Angelini C."/>
            <person name="Antonin V."/>
            <person name="Barry K.W."/>
            <person name="Bougher N.L."/>
            <person name="Buchanan P."/>
            <person name="Buyck B."/>
            <person name="Bense V."/>
            <person name="Catcheside P."/>
            <person name="Chovatia M."/>
            <person name="Cooper J."/>
            <person name="Damon W."/>
            <person name="Desjardin D."/>
            <person name="Finy P."/>
            <person name="Geml J."/>
            <person name="Haridas S."/>
            <person name="Hughes K."/>
            <person name="Justo A."/>
            <person name="Karasinski D."/>
            <person name="Kautmanova I."/>
            <person name="Kiss B."/>
            <person name="Kocsube S."/>
            <person name="Kotiranta H."/>
            <person name="LaButti K.M."/>
            <person name="Lechner B.E."/>
            <person name="Liimatainen K."/>
            <person name="Lipzen A."/>
            <person name="Lukacs Z."/>
            <person name="Mihaltcheva S."/>
            <person name="Morgado L.N."/>
            <person name="Niskanen T."/>
            <person name="Noordeloos M.E."/>
            <person name="Ohm R.A."/>
            <person name="Ortiz-Santana B."/>
            <person name="Ovrebo C."/>
            <person name="Racz N."/>
            <person name="Riley R."/>
            <person name="Savchenko A."/>
            <person name="Shiryaev A."/>
            <person name="Soop K."/>
            <person name="Spirin V."/>
            <person name="Szebenyi C."/>
            <person name="Tomsovsky M."/>
            <person name="Tulloss R.E."/>
            <person name="Uehling J."/>
            <person name="Grigoriev I.V."/>
            <person name="Vagvolgyi C."/>
            <person name="Papp T."/>
            <person name="Martin F.M."/>
            <person name="Miettinen O."/>
            <person name="Hibbett D.S."/>
            <person name="Nagy L.G."/>
        </authorList>
    </citation>
    <scope>NUCLEOTIDE SEQUENCE [LARGE SCALE GENOMIC DNA]</scope>
    <source>
        <strain evidence="1 2">NL-1719</strain>
    </source>
</reference>
<proteinExistence type="predicted"/>
<evidence type="ECO:0000313" key="1">
    <source>
        <dbReference type="EMBL" id="TFK59045.1"/>
    </source>
</evidence>
<name>A0ACD3A0U5_9AGAR</name>
<dbReference type="Proteomes" id="UP000308600">
    <property type="component" value="Unassembled WGS sequence"/>
</dbReference>
<dbReference type="EMBL" id="ML209096">
    <property type="protein sequence ID" value="TFK59045.1"/>
    <property type="molecule type" value="Genomic_DNA"/>
</dbReference>